<sequence length="154" mass="17250">MTHIRGGAVVALEPGYSNGTVPVPAPLEISSYLFHEITHSRRSNHSGGDGYSTRMQLGSYPTRLPRGPDALSSVAEFDAEVFEEREDEMKEAVILTVPLSESLPPSFRPVALMNHSQNHLMKHKFFLVLAIVHDLIHMTEMWARSQHPSNHRVL</sequence>
<gene>
    <name evidence="1" type="ORF">C8J55DRAFT_491378</name>
</gene>
<accession>A0A9W9DIA4</accession>
<organism evidence="1 2">
    <name type="scientific">Lentinula lateritia</name>
    <dbReference type="NCBI Taxonomy" id="40482"/>
    <lineage>
        <taxon>Eukaryota</taxon>
        <taxon>Fungi</taxon>
        <taxon>Dikarya</taxon>
        <taxon>Basidiomycota</taxon>
        <taxon>Agaricomycotina</taxon>
        <taxon>Agaricomycetes</taxon>
        <taxon>Agaricomycetidae</taxon>
        <taxon>Agaricales</taxon>
        <taxon>Marasmiineae</taxon>
        <taxon>Omphalotaceae</taxon>
        <taxon>Lentinula</taxon>
    </lineage>
</organism>
<dbReference type="AlphaFoldDB" id="A0A9W9DIA4"/>
<protein>
    <submittedName>
        <fullName evidence="1">Uncharacterized protein</fullName>
    </submittedName>
</protein>
<comment type="caution">
    <text evidence="1">The sequence shown here is derived from an EMBL/GenBank/DDBJ whole genome shotgun (WGS) entry which is preliminary data.</text>
</comment>
<evidence type="ECO:0000313" key="2">
    <source>
        <dbReference type="Proteomes" id="UP001150238"/>
    </source>
</evidence>
<reference evidence="1" key="1">
    <citation type="submission" date="2022-08" db="EMBL/GenBank/DDBJ databases">
        <authorList>
            <consortium name="DOE Joint Genome Institute"/>
            <person name="Min B."/>
            <person name="Riley R."/>
            <person name="Sierra-Patev S."/>
            <person name="Naranjo-Ortiz M."/>
            <person name="Looney B."/>
            <person name="Konkel Z."/>
            <person name="Slot J.C."/>
            <person name="Sakamoto Y."/>
            <person name="Steenwyk J.L."/>
            <person name="Rokas A."/>
            <person name="Carro J."/>
            <person name="Camarero S."/>
            <person name="Ferreira P."/>
            <person name="Molpeceres G."/>
            <person name="Ruiz-Duenas F.J."/>
            <person name="Serrano A."/>
            <person name="Henrissat B."/>
            <person name="Drula E."/>
            <person name="Hughes K.W."/>
            <person name="Mata J.L."/>
            <person name="Ishikawa N.K."/>
            <person name="Vargas-Isla R."/>
            <person name="Ushijima S."/>
            <person name="Smith C.A."/>
            <person name="Ahrendt S."/>
            <person name="Andreopoulos W."/>
            <person name="He G."/>
            <person name="Labutti K."/>
            <person name="Lipzen A."/>
            <person name="Ng V."/>
            <person name="Sandor L."/>
            <person name="Barry K."/>
            <person name="Martinez A.T."/>
            <person name="Xiao Y."/>
            <person name="Gibbons J.G."/>
            <person name="Terashima K."/>
            <person name="Hibbett D.S."/>
            <person name="Grigoriev I.V."/>
        </authorList>
    </citation>
    <scope>NUCLEOTIDE SEQUENCE</scope>
    <source>
        <strain evidence="1">Sp2 HRB7682 ss15</strain>
    </source>
</reference>
<dbReference type="Proteomes" id="UP001150238">
    <property type="component" value="Unassembled WGS sequence"/>
</dbReference>
<proteinExistence type="predicted"/>
<reference evidence="1" key="2">
    <citation type="journal article" date="2023" name="Proc. Natl. Acad. Sci. U.S.A.">
        <title>A global phylogenomic analysis of the shiitake genus Lentinula.</title>
        <authorList>
            <person name="Sierra-Patev S."/>
            <person name="Min B."/>
            <person name="Naranjo-Ortiz M."/>
            <person name="Looney B."/>
            <person name="Konkel Z."/>
            <person name="Slot J.C."/>
            <person name="Sakamoto Y."/>
            <person name="Steenwyk J.L."/>
            <person name="Rokas A."/>
            <person name="Carro J."/>
            <person name="Camarero S."/>
            <person name="Ferreira P."/>
            <person name="Molpeceres G."/>
            <person name="Ruiz-Duenas F.J."/>
            <person name="Serrano A."/>
            <person name="Henrissat B."/>
            <person name="Drula E."/>
            <person name="Hughes K.W."/>
            <person name="Mata J.L."/>
            <person name="Ishikawa N.K."/>
            <person name="Vargas-Isla R."/>
            <person name="Ushijima S."/>
            <person name="Smith C.A."/>
            <person name="Donoghue J."/>
            <person name="Ahrendt S."/>
            <person name="Andreopoulos W."/>
            <person name="He G."/>
            <person name="LaButti K."/>
            <person name="Lipzen A."/>
            <person name="Ng V."/>
            <person name="Riley R."/>
            <person name="Sandor L."/>
            <person name="Barry K."/>
            <person name="Martinez A.T."/>
            <person name="Xiao Y."/>
            <person name="Gibbons J.G."/>
            <person name="Terashima K."/>
            <person name="Grigoriev I.V."/>
            <person name="Hibbett D."/>
        </authorList>
    </citation>
    <scope>NUCLEOTIDE SEQUENCE</scope>
    <source>
        <strain evidence="1">Sp2 HRB7682 ss15</strain>
    </source>
</reference>
<dbReference type="EMBL" id="JANVFS010000028">
    <property type="protein sequence ID" value="KAJ4471846.1"/>
    <property type="molecule type" value="Genomic_DNA"/>
</dbReference>
<name>A0A9W9DIA4_9AGAR</name>
<evidence type="ECO:0000313" key="1">
    <source>
        <dbReference type="EMBL" id="KAJ4471846.1"/>
    </source>
</evidence>